<dbReference type="Proteomes" id="UP000652761">
    <property type="component" value="Unassembled WGS sequence"/>
</dbReference>
<comment type="caution">
    <text evidence="2">The sequence shown here is derived from an EMBL/GenBank/DDBJ whole genome shotgun (WGS) entry which is preliminary data.</text>
</comment>
<organism evidence="2 3">
    <name type="scientific">Colocasia esculenta</name>
    <name type="common">Wild taro</name>
    <name type="synonym">Arum esculentum</name>
    <dbReference type="NCBI Taxonomy" id="4460"/>
    <lineage>
        <taxon>Eukaryota</taxon>
        <taxon>Viridiplantae</taxon>
        <taxon>Streptophyta</taxon>
        <taxon>Embryophyta</taxon>
        <taxon>Tracheophyta</taxon>
        <taxon>Spermatophyta</taxon>
        <taxon>Magnoliopsida</taxon>
        <taxon>Liliopsida</taxon>
        <taxon>Araceae</taxon>
        <taxon>Aroideae</taxon>
        <taxon>Colocasieae</taxon>
        <taxon>Colocasia</taxon>
    </lineage>
</organism>
<dbReference type="AlphaFoldDB" id="A0A843V933"/>
<protein>
    <recommendedName>
        <fullName evidence="1">Aminotransferase-like plant mobile domain-containing protein</fullName>
    </recommendedName>
</protein>
<dbReference type="OrthoDB" id="1421598at2759"/>
<dbReference type="Pfam" id="PF10536">
    <property type="entry name" value="PMD"/>
    <property type="match status" value="1"/>
</dbReference>
<dbReference type="PANTHER" id="PTHR46033">
    <property type="entry name" value="PROTEIN MAIN-LIKE 2"/>
    <property type="match status" value="1"/>
</dbReference>
<gene>
    <name evidence="2" type="ORF">Taro_027582</name>
</gene>
<dbReference type="PANTHER" id="PTHR46033:SF8">
    <property type="entry name" value="PROTEIN MAINTENANCE OF MERISTEMS-LIKE"/>
    <property type="match status" value="1"/>
</dbReference>
<dbReference type="InterPro" id="IPR019557">
    <property type="entry name" value="AminoTfrase-like_pln_mobile"/>
</dbReference>
<evidence type="ECO:0000313" key="2">
    <source>
        <dbReference type="EMBL" id="MQL94922.1"/>
    </source>
</evidence>
<accession>A0A843V933</accession>
<dbReference type="EMBL" id="NMUH01001730">
    <property type="protein sequence ID" value="MQL94922.1"/>
    <property type="molecule type" value="Genomic_DNA"/>
</dbReference>
<dbReference type="GO" id="GO:0010073">
    <property type="term" value="P:meristem maintenance"/>
    <property type="evidence" value="ECO:0007669"/>
    <property type="project" value="InterPro"/>
</dbReference>
<sequence length="260" mass="29773">MAEMDQLPGPIDTSETEVLKCWEHYRSLGGWPVDPRIVDYVYRAGLFHLTQVQWIRLNWALITALAERWRSETQTFHLRHGEMSITLQDVDILMGLPIDGDAVVGNTSLDWTDICMALLGDVPELMRRGSVKSSWLRERFAVIPEDASVEMWHRQRDYIIPPDEDTLYTVGRVEYISWYWSITKRFIGRPGFNYDMRYEPRDHIERSLVEEVGNGNADFGVGITNADSTAMPPPMLASTPASHSPNFQRGNLVTILGNIF</sequence>
<keyword evidence="3" id="KW-1185">Reference proteome</keyword>
<feature type="domain" description="Aminotransferase-like plant mobile" evidence="1">
    <location>
        <begin position="45"/>
        <end position="141"/>
    </location>
</feature>
<evidence type="ECO:0000259" key="1">
    <source>
        <dbReference type="Pfam" id="PF10536"/>
    </source>
</evidence>
<name>A0A843V933_COLES</name>
<evidence type="ECO:0000313" key="3">
    <source>
        <dbReference type="Proteomes" id="UP000652761"/>
    </source>
</evidence>
<reference evidence="2" key="1">
    <citation type="submission" date="2017-07" db="EMBL/GenBank/DDBJ databases">
        <title>Taro Niue Genome Assembly and Annotation.</title>
        <authorList>
            <person name="Atibalentja N."/>
            <person name="Keating K."/>
            <person name="Fields C.J."/>
        </authorList>
    </citation>
    <scope>NUCLEOTIDE SEQUENCE</scope>
    <source>
        <strain evidence="2">Niue_2</strain>
        <tissue evidence="2">Leaf</tissue>
    </source>
</reference>
<proteinExistence type="predicted"/>
<dbReference type="InterPro" id="IPR044824">
    <property type="entry name" value="MAIN-like"/>
</dbReference>